<dbReference type="Proteomes" id="UP000307380">
    <property type="component" value="Unassembled WGS sequence"/>
</dbReference>
<feature type="transmembrane region" description="Helical" evidence="2">
    <location>
        <begin position="37"/>
        <end position="61"/>
    </location>
</feature>
<keyword evidence="2" id="KW-0812">Transmembrane</keyword>
<keyword evidence="2" id="KW-1133">Transmembrane helix</keyword>
<evidence type="ECO:0000256" key="1">
    <source>
        <dbReference type="SAM" id="MobiDB-lite"/>
    </source>
</evidence>
<name>A0A4V3WTY5_9MICO</name>
<gene>
    <name evidence="3" type="ORF">E6C70_10270</name>
</gene>
<keyword evidence="2" id="KW-0472">Membrane</keyword>
<evidence type="ECO:0000313" key="3">
    <source>
        <dbReference type="EMBL" id="THG33827.1"/>
    </source>
</evidence>
<dbReference type="RefSeq" id="WP_136424466.1">
    <property type="nucleotide sequence ID" value="NZ_SSSN01000007.1"/>
</dbReference>
<evidence type="ECO:0000256" key="2">
    <source>
        <dbReference type="SAM" id="Phobius"/>
    </source>
</evidence>
<dbReference type="AlphaFoldDB" id="A0A4V3WTY5"/>
<reference evidence="3 4" key="1">
    <citation type="submission" date="2019-04" db="EMBL/GenBank/DDBJ databases">
        <authorList>
            <person name="Jiang L."/>
        </authorList>
    </citation>
    <scope>NUCLEOTIDE SEQUENCE [LARGE SCALE GENOMIC DNA]</scope>
    <source>
        <strain evidence="3 4">YIM 131861</strain>
    </source>
</reference>
<organism evidence="3 4">
    <name type="scientific">Orlajensenia flava</name>
    <dbReference type="NCBI Taxonomy" id="2565934"/>
    <lineage>
        <taxon>Bacteria</taxon>
        <taxon>Bacillati</taxon>
        <taxon>Actinomycetota</taxon>
        <taxon>Actinomycetes</taxon>
        <taxon>Micrococcales</taxon>
        <taxon>Microbacteriaceae</taxon>
        <taxon>Orlajensenia</taxon>
    </lineage>
</organism>
<dbReference type="EMBL" id="SSSN01000007">
    <property type="protein sequence ID" value="THG33827.1"/>
    <property type="molecule type" value="Genomic_DNA"/>
</dbReference>
<sequence>MKNYEIVLHGRREDAEKVEQKQRRSPPPTSVFLERPIMVALLVLLSVIAVGSIAGTISLVARDGYGRAPKRSFVRTI</sequence>
<evidence type="ECO:0000313" key="4">
    <source>
        <dbReference type="Proteomes" id="UP000307380"/>
    </source>
</evidence>
<protein>
    <submittedName>
        <fullName evidence="3">Uncharacterized protein</fullName>
    </submittedName>
</protein>
<comment type="caution">
    <text evidence="3">The sequence shown here is derived from an EMBL/GenBank/DDBJ whole genome shotgun (WGS) entry which is preliminary data.</text>
</comment>
<accession>A0A4V3WTY5</accession>
<feature type="compositionally biased region" description="Basic and acidic residues" evidence="1">
    <location>
        <begin position="8"/>
        <end position="22"/>
    </location>
</feature>
<keyword evidence="4" id="KW-1185">Reference proteome</keyword>
<proteinExistence type="predicted"/>
<feature type="region of interest" description="Disordered" evidence="1">
    <location>
        <begin position="1"/>
        <end position="29"/>
    </location>
</feature>